<dbReference type="AlphaFoldDB" id="A0A8C6UTP3"/>
<keyword evidence="5" id="KW-0498">Mitosis</keyword>
<evidence type="ECO:0000256" key="10">
    <source>
        <dbReference type="RuleBase" id="RU000383"/>
    </source>
</evidence>
<accession>A0A8C6UTP3</accession>
<dbReference type="InterPro" id="IPR039361">
    <property type="entry name" value="Cyclin"/>
</dbReference>
<dbReference type="Pfam" id="PF02984">
    <property type="entry name" value="Cyclin_C"/>
    <property type="match status" value="1"/>
</dbReference>
<comment type="subunit">
    <text evidence="8">Interacts with the CDK1 protein kinase to form a serine/threonine kinase holoenzyme complex also known as maturation promoting factor (MPF). The cyclin subunit imparts substrate specificity to the complex.</text>
</comment>
<evidence type="ECO:0000256" key="3">
    <source>
        <dbReference type="ARBA" id="ARBA00019673"/>
    </source>
</evidence>
<dbReference type="FunFam" id="1.10.472.10:FF:000001">
    <property type="entry name" value="G2/mitotic-specific cyclin"/>
    <property type="match status" value="1"/>
</dbReference>
<dbReference type="InterPro" id="IPR013763">
    <property type="entry name" value="Cyclin-like_dom"/>
</dbReference>
<reference evidence="14" key="1">
    <citation type="submission" date="2025-08" db="UniProtKB">
        <authorList>
            <consortium name="Ensembl"/>
        </authorList>
    </citation>
    <scope>IDENTIFICATION</scope>
</reference>
<comment type="similarity">
    <text evidence="2">Belongs to the cyclin family. Cyclin AB subfamily.</text>
</comment>
<dbReference type="CDD" id="cd20561">
    <property type="entry name" value="CYCLIN_CCNA2_rpt1"/>
    <property type="match status" value="1"/>
</dbReference>
<dbReference type="InterPro" id="IPR004367">
    <property type="entry name" value="Cyclin_C-dom"/>
</dbReference>
<dbReference type="InterPro" id="IPR046965">
    <property type="entry name" value="Cyclin_A/B-like"/>
</dbReference>
<evidence type="ECO:0000313" key="15">
    <source>
        <dbReference type="Proteomes" id="UP000694523"/>
    </source>
</evidence>
<dbReference type="SUPFAM" id="SSF47954">
    <property type="entry name" value="Cyclin-like"/>
    <property type="match status" value="2"/>
</dbReference>
<dbReference type="SMART" id="SM00385">
    <property type="entry name" value="CYCLIN"/>
    <property type="match status" value="2"/>
</dbReference>
<dbReference type="Pfam" id="PF00134">
    <property type="entry name" value="Cyclin_N"/>
    <property type="match status" value="1"/>
</dbReference>
<evidence type="ECO:0000256" key="4">
    <source>
        <dbReference type="ARBA" id="ARBA00022618"/>
    </source>
</evidence>
<dbReference type="Ensembl" id="ENSNMLT00000046242.1">
    <property type="protein sequence ID" value="ENSNMLP00000041604.1"/>
    <property type="gene ID" value="ENSNMLG00000025459.1"/>
</dbReference>
<keyword evidence="6 10" id="KW-0195">Cyclin</keyword>
<proteinExistence type="inferred from homology"/>
<dbReference type="GO" id="GO:0051301">
    <property type="term" value="P:cell division"/>
    <property type="evidence" value="ECO:0007669"/>
    <property type="project" value="UniProtKB-KW"/>
</dbReference>
<organism evidence="14 15">
    <name type="scientific">Neogobius melanostomus</name>
    <name type="common">round goby</name>
    <dbReference type="NCBI Taxonomy" id="47308"/>
    <lineage>
        <taxon>Eukaryota</taxon>
        <taxon>Metazoa</taxon>
        <taxon>Chordata</taxon>
        <taxon>Craniata</taxon>
        <taxon>Vertebrata</taxon>
        <taxon>Euteleostomi</taxon>
        <taxon>Actinopterygii</taxon>
        <taxon>Neopterygii</taxon>
        <taxon>Teleostei</taxon>
        <taxon>Neoteleostei</taxon>
        <taxon>Acanthomorphata</taxon>
        <taxon>Gobiaria</taxon>
        <taxon>Gobiiformes</taxon>
        <taxon>Gobioidei</taxon>
        <taxon>Gobiidae</taxon>
        <taxon>Benthophilinae</taxon>
        <taxon>Neogobiini</taxon>
        <taxon>Neogobius</taxon>
    </lineage>
</organism>
<keyword evidence="7" id="KW-0131">Cell cycle</keyword>
<reference evidence="14" key="2">
    <citation type="submission" date="2025-09" db="UniProtKB">
        <authorList>
            <consortium name="Ensembl"/>
        </authorList>
    </citation>
    <scope>IDENTIFICATION</scope>
</reference>
<sequence>MSVANRGQGSADAELHNQENVLSRLRGKAAPVEDQENIPPKPANRTVLGALQNNQRAKTNQRGLKQDPSSCKNEDFTKGCLEKSSKLPAFQIHMDEPDSACTRKPQPPAAALKVKPAAEDSALIIDNAVARLRQPLAPIDFPSAMDVSLLDSPMDMSVIEGEEKAVNVNEVPEYAAEIHTYLREMEEKTRPKAGYMKKQPDITTSMRAILVDWLVEVGEEYKLQNETLYLAVNYIDRFLSSMSVLRGKLQLVGTAAMLLASKFEEIYPPEVAEFVYITDDTYTKKQVLRMEHLVLKVLSFDLAAPTINQFLTQYVLNHSVGKQVESLAMYISELSLVDSEPLKYLPSQTAAAAYILANHTVTGGSWPKSLIEMSGYSLEDLMPCVEDLHKIYLNAPQHAQQSIREKYKGSKYHEVSLIDAPAKLLLK</sequence>
<evidence type="ECO:0000256" key="5">
    <source>
        <dbReference type="ARBA" id="ARBA00022776"/>
    </source>
</evidence>
<keyword evidence="4" id="KW-0132">Cell division</keyword>
<evidence type="ECO:0000256" key="8">
    <source>
        <dbReference type="ARBA" id="ARBA00025821"/>
    </source>
</evidence>
<evidence type="ECO:0000259" key="12">
    <source>
        <dbReference type="SMART" id="SM00385"/>
    </source>
</evidence>
<dbReference type="PIRSF" id="PIRSF001771">
    <property type="entry name" value="Cyclin_A_B_D_E"/>
    <property type="match status" value="1"/>
</dbReference>
<keyword evidence="15" id="KW-1185">Reference proteome</keyword>
<dbReference type="PANTHER" id="PTHR10177">
    <property type="entry name" value="CYCLINS"/>
    <property type="match status" value="1"/>
</dbReference>
<evidence type="ECO:0000256" key="7">
    <source>
        <dbReference type="ARBA" id="ARBA00023306"/>
    </source>
</evidence>
<feature type="domain" description="Cyclin-like" evidence="12">
    <location>
        <begin position="309"/>
        <end position="390"/>
    </location>
</feature>
<dbReference type="SMART" id="SM01332">
    <property type="entry name" value="Cyclin_C"/>
    <property type="match status" value="1"/>
</dbReference>
<name>A0A8C6UTP3_9GOBI</name>
<feature type="domain" description="Cyclin C-terminal" evidence="13">
    <location>
        <begin position="305"/>
        <end position="421"/>
    </location>
</feature>
<dbReference type="InterPro" id="IPR006671">
    <property type="entry name" value="Cyclin_N"/>
</dbReference>
<evidence type="ECO:0000256" key="1">
    <source>
        <dbReference type="ARBA" id="ARBA00003222"/>
    </source>
</evidence>
<feature type="region of interest" description="Disordered" evidence="11">
    <location>
        <begin position="1"/>
        <end position="47"/>
    </location>
</feature>
<evidence type="ECO:0000256" key="6">
    <source>
        <dbReference type="ARBA" id="ARBA00023127"/>
    </source>
</evidence>
<dbReference type="GO" id="GO:0016538">
    <property type="term" value="F:cyclin-dependent protein serine/threonine kinase regulator activity"/>
    <property type="evidence" value="ECO:0007669"/>
    <property type="project" value="InterPro"/>
</dbReference>
<dbReference type="Gene3D" id="1.10.472.10">
    <property type="entry name" value="Cyclin-like"/>
    <property type="match status" value="2"/>
</dbReference>
<dbReference type="InterPro" id="IPR048258">
    <property type="entry name" value="Cyclins_cyclin-box"/>
</dbReference>
<dbReference type="PROSITE" id="PS00292">
    <property type="entry name" value="CYCLINS"/>
    <property type="match status" value="1"/>
</dbReference>
<evidence type="ECO:0000256" key="2">
    <source>
        <dbReference type="ARBA" id="ARBA00006955"/>
    </source>
</evidence>
<dbReference type="Pfam" id="PF16500">
    <property type="entry name" value="Cyclin_N2"/>
    <property type="match status" value="1"/>
</dbReference>
<dbReference type="InterPro" id="IPR032447">
    <property type="entry name" value="Cyclin-A_N"/>
</dbReference>
<comment type="function">
    <text evidence="1">Essential for the control of the cell cycle at the G2/M (mitosis) transition.</text>
</comment>
<evidence type="ECO:0000259" key="13">
    <source>
        <dbReference type="SMART" id="SM01332"/>
    </source>
</evidence>
<evidence type="ECO:0000256" key="9">
    <source>
        <dbReference type="ARBA" id="ARBA00040980"/>
    </source>
</evidence>
<protein>
    <recommendedName>
        <fullName evidence="3">Cyclin-A2</fullName>
    </recommendedName>
    <alternativeName>
        <fullName evidence="9">G2/mitotic-specific cyclin-B2</fullName>
    </alternativeName>
</protein>
<dbReference type="Proteomes" id="UP000694523">
    <property type="component" value="Unplaced"/>
</dbReference>
<dbReference type="InterPro" id="IPR036915">
    <property type="entry name" value="Cyclin-like_sf"/>
</dbReference>
<evidence type="ECO:0000313" key="14">
    <source>
        <dbReference type="Ensembl" id="ENSNMLP00000041604.1"/>
    </source>
</evidence>
<evidence type="ECO:0000256" key="11">
    <source>
        <dbReference type="SAM" id="MobiDB-lite"/>
    </source>
</evidence>
<feature type="domain" description="Cyclin-like" evidence="12">
    <location>
        <begin position="212"/>
        <end position="296"/>
    </location>
</feature>
<dbReference type="GO" id="GO:0044772">
    <property type="term" value="P:mitotic cell cycle phase transition"/>
    <property type="evidence" value="ECO:0007669"/>
    <property type="project" value="InterPro"/>
</dbReference>